<keyword evidence="10" id="KW-1185">Reference proteome</keyword>
<protein>
    <recommendedName>
        <fullName evidence="8">Reverse transcriptase domain-containing protein</fullName>
    </recommendedName>
</protein>
<keyword evidence="1" id="KW-0645">Protease</keyword>
<evidence type="ECO:0000256" key="2">
    <source>
        <dbReference type="ARBA" id="ARBA00022679"/>
    </source>
</evidence>
<dbReference type="Gene3D" id="3.30.70.270">
    <property type="match status" value="1"/>
</dbReference>
<dbReference type="InterPro" id="IPR000477">
    <property type="entry name" value="RT_dom"/>
</dbReference>
<evidence type="ECO:0000256" key="7">
    <source>
        <dbReference type="ARBA" id="ARBA00022918"/>
    </source>
</evidence>
<keyword evidence="7" id="KW-0695">RNA-directed DNA polymerase</keyword>
<keyword evidence="4" id="KW-0540">Nuclease</keyword>
<organism evidence="9 10">
    <name type="scientific">Brachionus calyciflorus</name>
    <dbReference type="NCBI Taxonomy" id="104777"/>
    <lineage>
        <taxon>Eukaryota</taxon>
        <taxon>Metazoa</taxon>
        <taxon>Spiralia</taxon>
        <taxon>Gnathifera</taxon>
        <taxon>Rotifera</taxon>
        <taxon>Eurotatoria</taxon>
        <taxon>Monogononta</taxon>
        <taxon>Pseudotrocha</taxon>
        <taxon>Ploima</taxon>
        <taxon>Brachionidae</taxon>
        <taxon>Brachionus</taxon>
    </lineage>
</organism>
<sequence length="83" mass="9520">LTSGYFQVPMDEEDIVKTAFISHYGLYEFEVMPFGLSNAPASLRRYMDMVFAGIKWNSCLVYLDDIIIFSGDFEEHSSLESSF</sequence>
<evidence type="ECO:0000256" key="3">
    <source>
        <dbReference type="ARBA" id="ARBA00022695"/>
    </source>
</evidence>
<dbReference type="Pfam" id="PF00078">
    <property type="entry name" value="RVT_1"/>
    <property type="match status" value="1"/>
</dbReference>
<dbReference type="PANTHER" id="PTHR24559">
    <property type="entry name" value="TRANSPOSON TY3-I GAG-POL POLYPROTEIN"/>
    <property type="match status" value="1"/>
</dbReference>
<dbReference type="GO" id="GO:0008233">
    <property type="term" value="F:peptidase activity"/>
    <property type="evidence" value="ECO:0007669"/>
    <property type="project" value="UniProtKB-KW"/>
</dbReference>
<keyword evidence="3" id="KW-0548">Nucleotidyltransferase</keyword>
<keyword evidence="5" id="KW-0255">Endonuclease</keyword>
<dbReference type="InterPro" id="IPR043502">
    <property type="entry name" value="DNA/RNA_pol_sf"/>
</dbReference>
<dbReference type="GO" id="GO:0004519">
    <property type="term" value="F:endonuclease activity"/>
    <property type="evidence" value="ECO:0007669"/>
    <property type="project" value="UniProtKB-KW"/>
</dbReference>
<dbReference type="EMBL" id="CAJNOC010006247">
    <property type="protein sequence ID" value="CAF1073608.1"/>
    <property type="molecule type" value="Genomic_DNA"/>
</dbReference>
<evidence type="ECO:0000256" key="4">
    <source>
        <dbReference type="ARBA" id="ARBA00022722"/>
    </source>
</evidence>
<proteinExistence type="predicted"/>
<feature type="domain" description="Reverse transcriptase" evidence="8">
    <location>
        <begin position="1"/>
        <end position="83"/>
    </location>
</feature>
<dbReference type="PANTHER" id="PTHR24559:SF444">
    <property type="entry name" value="REVERSE TRANSCRIPTASE DOMAIN-CONTAINING PROTEIN"/>
    <property type="match status" value="1"/>
</dbReference>
<dbReference type="SUPFAM" id="SSF56672">
    <property type="entry name" value="DNA/RNA polymerases"/>
    <property type="match status" value="1"/>
</dbReference>
<dbReference type="FunFam" id="3.10.10.10:FF:000007">
    <property type="entry name" value="Retrovirus-related Pol polyprotein from transposon 17.6-like Protein"/>
    <property type="match status" value="1"/>
</dbReference>
<evidence type="ECO:0000256" key="6">
    <source>
        <dbReference type="ARBA" id="ARBA00022801"/>
    </source>
</evidence>
<dbReference type="AlphaFoldDB" id="A0A814M9L6"/>
<dbReference type="InterPro" id="IPR043128">
    <property type="entry name" value="Rev_trsase/Diguanyl_cyclase"/>
</dbReference>
<name>A0A814M9L6_9BILA</name>
<evidence type="ECO:0000313" key="9">
    <source>
        <dbReference type="EMBL" id="CAF1073608.1"/>
    </source>
</evidence>
<evidence type="ECO:0000256" key="1">
    <source>
        <dbReference type="ARBA" id="ARBA00022670"/>
    </source>
</evidence>
<dbReference type="Gene3D" id="3.10.10.10">
    <property type="entry name" value="HIV Type 1 Reverse Transcriptase, subunit A, domain 1"/>
    <property type="match status" value="1"/>
</dbReference>
<gene>
    <name evidence="9" type="ORF">OXX778_LOCUS19852</name>
</gene>
<reference evidence="9" key="1">
    <citation type="submission" date="2021-02" db="EMBL/GenBank/DDBJ databases">
        <authorList>
            <person name="Nowell W R."/>
        </authorList>
    </citation>
    <scope>NUCLEOTIDE SEQUENCE</scope>
    <source>
        <strain evidence="9">Ploen Becks lab</strain>
    </source>
</reference>
<dbReference type="PROSITE" id="PS50878">
    <property type="entry name" value="RT_POL"/>
    <property type="match status" value="1"/>
</dbReference>
<dbReference type="OrthoDB" id="420169at2759"/>
<dbReference type="Proteomes" id="UP000663879">
    <property type="component" value="Unassembled WGS sequence"/>
</dbReference>
<dbReference type="InterPro" id="IPR053134">
    <property type="entry name" value="RNA-dir_DNA_polymerase"/>
</dbReference>
<keyword evidence="2" id="KW-0808">Transferase</keyword>
<keyword evidence="6" id="KW-0378">Hydrolase</keyword>
<dbReference type="CDD" id="cd01647">
    <property type="entry name" value="RT_LTR"/>
    <property type="match status" value="1"/>
</dbReference>
<evidence type="ECO:0000259" key="8">
    <source>
        <dbReference type="PROSITE" id="PS50878"/>
    </source>
</evidence>
<comment type="caution">
    <text evidence="9">The sequence shown here is derived from an EMBL/GenBank/DDBJ whole genome shotgun (WGS) entry which is preliminary data.</text>
</comment>
<dbReference type="GO" id="GO:0003964">
    <property type="term" value="F:RNA-directed DNA polymerase activity"/>
    <property type="evidence" value="ECO:0007669"/>
    <property type="project" value="UniProtKB-KW"/>
</dbReference>
<evidence type="ECO:0000313" key="10">
    <source>
        <dbReference type="Proteomes" id="UP000663879"/>
    </source>
</evidence>
<dbReference type="GO" id="GO:0006508">
    <property type="term" value="P:proteolysis"/>
    <property type="evidence" value="ECO:0007669"/>
    <property type="project" value="UniProtKB-KW"/>
</dbReference>
<accession>A0A814M9L6</accession>
<feature type="non-terminal residue" evidence="9">
    <location>
        <position position="1"/>
    </location>
</feature>
<evidence type="ECO:0000256" key="5">
    <source>
        <dbReference type="ARBA" id="ARBA00022759"/>
    </source>
</evidence>